<keyword evidence="14" id="KW-1185">Reference proteome</keyword>
<keyword evidence="10" id="KW-0735">Signal-anchor</keyword>
<name>A0A8T4IGM0_9SPHN</name>
<dbReference type="Proteomes" id="UP000676996">
    <property type="component" value="Unassembled WGS sequence"/>
</dbReference>
<feature type="domain" description="TonB C-terminal" evidence="12">
    <location>
        <begin position="137"/>
        <end position="228"/>
    </location>
</feature>
<dbReference type="AlphaFoldDB" id="A0A8T4IGM0"/>
<feature type="region of interest" description="Disordered" evidence="11">
    <location>
        <begin position="110"/>
        <end position="131"/>
    </location>
</feature>
<dbReference type="Pfam" id="PF03544">
    <property type="entry name" value="TonB_C"/>
    <property type="match status" value="1"/>
</dbReference>
<dbReference type="PRINTS" id="PR01374">
    <property type="entry name" value="TONBPROTEIN"/>
</dbReference>
<dbReference type="InterPro" id="IPR037682">
    <property type="entry name" value="TonB_C"/>
</dbReference>
<keyword evidence="3 10" id="KW-0813">Transport</keyword>
<feature type="compositionally biased region" description="Pro residues" evidence="11">
    <location>
        <begin position="56"/>
        <end position="75"/>
    </location>
</feature>
<comment type="subcellular location">
    <subcellularLocation>
        <location evidence="1 10">Cell inner membrane</location>
        <topology evidence="1 10">Single-pass membrane protein</topology>
        <orientation evidence="1 10">Periplasmic side</orientation>
    </subcellularLocation>
</comment>
<comment type="function">
    <text evidence="10">Interacts with outer membrane receptor proteins that carry out high-affinity binding and energy dependent uptake into the periplasmic space of specific substrates. It could act to transduce energy from the cytoplasmic membrane to specific energy-requiring processes in the outer membrane, resulting in the release into the periplasm of ligands bound by these outer membrane proteins.</text>
</comment>
<dbReference type="Gene3D" id="3.30.1150.10">
    <property type="match status" value="1"/>
</dbReference>
<evidence type="ECO:0000256" key="7">
    <source>
        <dbReference type="ARBA" id="ARBA00022927"/>
    </source>
</evidence>
<feature type="region of interest" description="Disordered" evidence="11">
    <location>
        <begin position="56"/>
        <end position="96"/>
    </location>
</feature>
<comment type="similarity">
    <text evidence="2 10">Belongs to the TonB family.</text>
</comment>
<evidence type="ECO:0000256" key="3">
    <source>
        <dbReference type="ARBA" id="ARBA00022448"/>
    </source>
</evidence>
<reference evidence="13" key="1">
    <citation type="submission" date="2021-04" db="EMBL/GenBank/DDBJ databases">
        <title>Ouciella asimina sp. nov., isolated from the surface seawater in the hydrothermal field of Okinawa Trough.</title>
        <authorList>
            <person name="Shuang W."/>
        </authorList>
    </citation>
    <scope>NUCLEOTIDE SEQUENCE</scope>
    <source>
        <strain evidence="13">LXI357</strain>
    </source>
</reference>
<keyword evidence="8" id="KW-1133">Transmembrane helix</keyword>
<dbReference type="InterPro" id="IPR006260">
    <property type="entry name" value="TonB/TolA_C"/>
</dbReference>
<keyword evidence="6" id="KW-0812">Transmembrane</keyword>
<evidence type="ECO:0000256" key="8">
    <source>
        <dbReference type="ARBA" id="ARBA00022989"/>
    </source>
</evidence>
<dbReference type="PANTHER" id="PTHR33446">
    <property type="entry name" value="PROTEIN TONB-RELATED"/>
    <property type="match status" value="1"/>
</dbReference>
<gene>
    <name evidence="13" type="ORF">J7S20_11755</name>
</gene>
<dbReference type="InterPro" id="IPR051045">
    <property type="entry name" value="TonB-dependent_transducer"/>
</dbReference>
<dbReference type="GO" id="GO:0015891">
    <property type="term" value="P:siderophore transport"/>
    <property type="evidence" value="ECO:0007669"/>
    <property type="project" value="InterPro"/>
</dbReference>
<keyword evidence="4 10" id="KW-1003">Cell membrane</keyword>
<evidence type="ECO:0000256" key="1">
    <source>
        <dbReference type="ARBA" id="ARBA00004383"/>
    </source>
</evidence>
<keyword evidence="7 10" id="KW-0653">Protein transport</keyword>
<evidence type="ECO:0000256" key="5">
    <source>
        <dbReference type="ARBA" id="ARBA00022519"/>
    </source>
</evidence>
<evidence type="ECO:0000313" key="14">
    <source>
        <dbReference type="Proteomes" id="UP000676996"/>
    </source>
</evidence>
<comment type="caution">
    <text evidence="13">The sequence shown here is derived from an EMBL/GenBank/DDBJ whole genome shotgun (WGS) entry which is preliminary data.</text>
</comment>
<dbReference type="InterPro" id="IPR003538">
    <property type="entry name" value="TonB"/>
</dbReference>
<dbReference type="GO" id="GO:0055085">
    <property type="term" value="P:transmembrane transport"/>
    <property type="evidence" value="ECO:0007669"/>
    <property type="project" value="InterPro"/>
</dbReference>
<evidence type="ECO:0000256" key="6">
    <source>
        <dbReference type="ARBA" id="ARBA00022692"/>
    </source>
</evidence>
<evidence type="ECO:0000256" key="11">
    <source>
        <dbReference type="SAM" id="MobiDB-lite"/>
    </source>
</evidence>
<dbReference type="PANTHER" id="PTHR33446:SF2">
    <property type="entry name" value="PROTEIN TONB"/>
    <property type="match status" value="1"/>
</dbReference>
<evidence type="ECO:0000259" key="12">
    <source>
        <dbReference type="PROSITE" id="PS52015"/>
    </source>
</evidence>
<evidence type="ECO:0000313" key="13">
    <source>
        <dbReference type="EMBL" id="MBR0553182.1"/>
    </source>
</evidence>
<dbReference type="GO" id="GO:0098797">
    <property type="term" value="C:plasma membrane protein complex"/>
    <property type="evidence" value="ECO:0007669"/>
    <property type="project" value="TreeGrafter"/>
</dbReference>
<dbReference type="GO" id="GO:0015031">
    <property type="term" value="P:protein transport"/>
    <property type="evidence" value="ECO:0007669"/>
    <property type="project" value="UniProtKB-UniRule"/>
</dbReference>
<dbReference type="PROSITE" id="PS52015">
    <property type="entry name" value="TONB_CTD"/>
    <property type="match status" value="1"/>
</dbReference>
<dbReference type="GO" id="GO:0031992">
    <property type="term" value="F:energy transducer activity"/>
    <property type="evidence" value="ECO:0007669"/>
    <property type="project" value="InterPro"/>
</dbReference>
<dbReference type="RefSeq" id="WP_284054423.1">
    <property type="nucleotide sequence ID" value="NZ_JAGRQC010000003.1"/>
</dbReference>
<dbReference type="GO" id="GO:0030288">
    <property type="term" value="C:outer membrane-bounded periplasmic space"/>
    <property type="evidence" value="ECO:0007669"/>
    <property type="project" value="InterPro"/>
</dbReference>
<keyword evidence="5 10" id="KW-0997">Cell inner membrane</keyword>
<keyword evidence="9" id="KW-0472">Membrane</keyword>
<protein>
    <recommendedName>
        <fullName evidence="10">Protein TonB</fullName>
    </recommendedName>
</protein>
<evidence type="ECO:0000256" key="2">
    <source>
        <dbReference type="ARBA" id="ARBA00006555"/>
    </source>
</evidence>
<dbReference type="SUPFAM" id="SSF74653">
    <property type="entry name" value="TolA/TonB C-terminal domain"/>
    <property type="match status" value="1"/>
</dbReference>
<dbReference type="EMBL" id="JAGRQC010000003">
    <property type="protein sequence ID" value="MBR0553182.1"/>
    <property type="molecule type" value="Genomic_DNA"/>
</dbReference>
<evidence type="ECO:0000256" key="9">
    <source>
        <dbReference type="ARBA" id="ARBA00023136"/>
    </source>
</evidence>
<evidence type="ECO:0000256" key="4">
    <source>
        <dbReference type="ARBA" id="ARBA00022475"/>
    </source>
</evidence>
<proteinExistence type="inferred from homology"/>
<dbReference type="NCBIfam" id="TIGR01352">
    <property type="entry name" value="tonB_Cterm"/>
    <property type="match status" value="1"/>
</dbReference>
<evidence type="ECO:0000256" key="10">
    <source>
        <dbReference type="RuleBase" id="RU362123"/>
    </source>
</evidence>
<sequence>MTPTIHHNTANRYTGPHGIDPRSVTAALAVNALLVAGLIFAAPDILPSTAPPGPIDTYPVPLPTDPPPLPEPKPMPRQARPQPTHEVVAPDPLVPTTNVDTPPLDLTKIIPAEPPPPPAGTGDGNSAKAEPAPVVVGARPDPSRLAQFQPEYPASERRAEREGQVTVRVRIAPDGRVTAVQRVSATSDAFFQATRKRALSMWRFKPETRDGKPVASWYQMSVRFVMQD</sequence>
<organism evidence="13 14">
    <name type="scientific">Stakelama marina</name>
    <dbReference type="NCBI Taxonomy" id="2826939"/>
    <lineage>
        <taxon>Bacteria</taxon>
        <taxon>Pseudomonadati</taxon>
        <taxon>Pseudomonadota</taxon>
        <taxon>Alphaproteobacteria</taxon>
        <taxon>Sphingomonadales</taxon>
        <taxon>Sphingomonadaceae</taxon>
        <taxon>Stakelama</taxon>
    </lineage>
</organism>
<accession>A0A8T4IGM0</accession>